<keyword evidence="3" id="KW-1185">Reference proteome</keyword>
<accession>A0A8H5KGL3</accession>
<comment type="caution">
    <text evidence="2">The sequence shown here is derived from an EMBL/GenBank/DDBJ whole genome shotgun (WGS) entry which is preliminary data.</text>
</comment>
<gene>
    <name evidence="2" type="ORF">FPANT_13190</name>
</gene>
<keyword evidence="1" id="KW-0175">Coiled coil</keyword>
<feature type="coiled-coil region" evidence="1">
    <location>
        <begin position="44"/>
        <end position="96"/>
    </location>
</feature>
<evidence type="ECO:0000256" key="1">
    <source>
        <dbReference type="SAM" id="Coils"/>
    </source>
</evidence>
<dbReference type="AlphaFoldDB" id="A0A8H5KGL3"/>
<organism evidence="2 3">
    <name type="scientific">Fusarium pseudoanthophilum</name>
    <dbReference type="NCBI Taxonomy" id="48495"/>
    <lineage>
        <taxon>Eukaryota</taxon>
        <taxon>Fungi</taxon>
        <taxon>Dikarya</taxon>
        <taxon>Ascomycota</taxon>
        <taxon>Pezizomycotina</taxon>
        <taxon>Sordariomycetes</taxon>
        <taxon>Hypocreomycetidae</taxon>
        <taxon>Hypocreales</taxon>
        <taxon>Nectriaceae</taxon>
        <taxon>Fusarium</taxon>
        <taxon>Fusarium fujikuroi species complex</taxon>
    </lineage>
</organism>
<reference evidence="2 3" key="1">
    <citation type="submission" date="2020-05" db="EMBL/GenBank/DDBJ databases">
        <title>Identification and distribution of gene clusters putatively required for synthesis of sphingolipid metabolism inhibitors in phylogenetically diverse species of the filamentous fungus Fusarium.</title>
        <authorList>
            <person name="Kim H.-S."/>
            <person name="Busman M."/>
            <person name="Brown D.W."/>
            <person name="Divon H."/>
            <person name="Uhlig S."/>
            <person name="Proctor R.H."/>
        </authorList>
    </citation>
    <scope>NUCLEOTIDE SEQUENCE [LARGE SCALE GENOMIC DNA]</scope>
    <source>
        <strain evidence="2 3">NRRL 25211</strain>
    </source>
</reference>
<evidence type="ECO:0000313" key="2">
    <source>
        <dbReference type="EMBL" id="KAF5572298.1"/>
    </source>
</evidence>
<sequence length="103" mass="12119">MAEDEKTLAQQVEILKKEKQQLWSKSIEDLGQYQRRHGMDKQENERLKRQIMLLLEEAEAHTCRMKRYKAKDAEEKKKLQEENQVLKQALAGVESAIAPLKKL</sequence>
<proteinExistence type="predicted"/>
<evidence type="ECO:0000313" key="3">
    <source>
        <dbReference type="Proteomes" id="UP000544095"/>
    </source>
</evidence>
<dbReference type="Proteomes" id="UP000544095">
    <property type="component" value="Unassembled WGS sequence"/>
</dbReference>
<protein>
    <submittedName>
        <fullName evidence="2">Uncharacterized protein</fullName>
    </submittedName>
</protein>
<dbReference type="EMBL" id="JAAOAR010000956">
    <property type="protein sequence ID" value="KAF5572298.1"/>
    <property type="molecule type" value="Genomic_DNA"/>
</dbReference>
<name>A0A8H5KGL3_9HYPO</name>